<dbReference type="InterPro" id="IPR051258">
    <property type="entry name" value="Diverse_Substrate_Transporter"/>
</dbReference>
<feature type="domain" description="EamA" evidence="7">
    <location>
        <begin position="157"/>
        <end position="287"/>
    </location>
</feature>
<protein>
    <submittedName>
        <fullName evidence="8">DMT family transporter</fullName>
    </submittedName>
</protein>
<evidence type="ECO:0000256" key="5">
    <source>
        <dbReference type="ARBA" id="ARBA00023136"/>
    </source>
</evidence>
<feature type="transmembrane region" description="Helical" evidence="6">
    <location>
        <begin position="154"/>
        <end position="176"/>
    </location>
</feature>
<dbReference type="SUPFAM" id="SSF103481">
    <property type="entry name" value="Multidrug resistance efflux transporter EmrE"/>
    <property type="match status" value="2"/>
</dbReference>
<reference evidence="9" key="1">
    <citation type="journal article" date="2019" name="Int. J. Syst. Evol. Microbiol.">
        <title>The Global Catalogue of Microorganisms (GCM) 10K type strain sequencing project: providing services to taxonomists for standard genome sequencing and annotation.</title>
        <authorList>
            <consortium name="The Broad Institute Genomics Platform"/>
            <consortium name="The Broad Institute Genome Sequencing Center for Infectious Disease"/>
            <person name="Wu L."/>
            <person name="Ma J."/>
        </authorList>
    </citation>
    <scope>NUCLEOTIDE SEQUENCE [LARGE SCALE GENOMIC DNA]</scope>
    <source>
        <strain evidence="9">KCTC 42501</strain>
    </source>
</reference>
<evidence type="ECO:0000313" key="8">
    <source>
        <dbReference type="EMBL" id="MFC3682252.1"/>
    </source>
</evidence>
<feature type="transmembrane region" description="Helical" evidence="6">
    <location>
        <begin position="248"/>
        <end position="268"/>
    </location>
</feature>
<name>A0ABV7VZK9_9BURK</name>
<keyword evidence="4 6" id="KW-1133">Transmembrane helix</keyword>
<feature type="transmembrane region" description="Helical" evidence="6">
    <location>
        <begin position="188"/>
        <end position="207"/>
    </location>
</feature>
<dbReference type="InterPro" id="IPR037185">
    <property type="entry name" value="EmrE-like"/>
</dbReference>
<feature type="transmembrane region" description="Helical" evidence="6">
    <location>
        <begin position="126"/>
        <end position="142"/>
    </location>
</feature>
<gene>
    <name evidence="8" type="ORF">ACFOPI_01530</name>
</gene>
<keyword evidence="3 6" id="KW-0812">Transmembrane</keyword>
<dbReference type="PANTHER" id="PTHR42920:SF5">
    <property type="entry name" value="EAMA DOMAIN-CONTAINING PROTEIN"/>
    <property type="match status" value="1"/>
</dbReference>
<dbReference type="EMBL" id="JBHRXX010000001">
    <property type="protein sequence ID" value="MFC3682252.1"/>
    <property type="molecule type" value="Genomic_DNA"/>
</dbReference>
<dbReference type="RefSeq" id="WP_382170051.1">
    <property type="nucleotide sequence ID" value="NZ_JBHRXX010000001.1"/>
</dbReference>
<proteinExistence type="predicted"/>
<evidence type="ECO:0000256" key="2">
    <source>
        <dbReference type="ARBA" id="ARBA00022475"/>
    </source>
</evidence>
<evidence type="ECO:0000256" key="3">
    <source>
        <dbReference type="ARBA" id="ARBA00022692"/>
    </source>
</evidence>
<dbReference type="PANTHER" id="PTHR42920">
    <property type="entry name" value="OS03G0707200 PROTEIN-RELATED"/>
    <property type="match status" value="1"/>
</dbReference>
<evidence type="ECO:0000256" key="4">
    <source>
        <dbReference type="ARBA" id="ARBA00022989"/>
    </source>
</evidence>
<feature type="transmembrane region" description="Helical" evidence="6">
    <location>
        <begin position="12"/>
        <end position="31"/>
    </location>
</feature>
<feature type="transmembrane region" description="Helical" evidence="6">
    <location>
        <begin position="213"/>
        <end position="236"/>
    </location>
</feature>
<accession>A0ABV7VZK9</accession>
<organism evidence="8 9">
    <name type="scientific">Hydrogenophaga luteola</name>
    <dbReference type="NCBI Taxonomy" id="1591122"/>
    <lineage>
        <taxon>Bacteria</taxon>
        <taxon>Pseudomonadati</taxon>
        <taxon>Pseudomonadota</taxon>
        <taxon>Betaproteobacteria</taxon>
        <taxon>Burkholderiales</taxon>
        <taxon>Comamonadaceae</taxon>
        <taxon>Hydrogenophaga</taxon>
    </lineage>
</organism>
<keyword evidence="9" id="KW-1185">Reference proteome</keyword>
<feature type="transmembrane region" description="Helical" evidence="6">
    <location>
        <begin position="73"/>
        <end position="94"/>
    </location>
</feature>
<evidence type="ECO:0000313" key="9">
    <source>
        <dbReference type="Proteomes" id="UP001595729"/>
    </source>
</evidence>
<evidence type="ECO:0000259" key="7">
    <source>
        <dbReference type="Pfam" id="PF00892"/>
    </source>
</evidence>
<comment type="caution">
    <text evidence="8">The sequence shown here is derived from an EMBL/GenBank/DDBJ whole genome shotgun (WGS) entry which is preliminary data.</text>
</comment>
<feature type="transmembrane region" description="Helical" evidence="6">
    <location>
        <begin position="43"/>
        <end position="61"/>
    </location>
</feature>
<evidence type="ECO:0000256" key="1">
    <source>
        <dbReference type="ARBA" id="ARBA00004651"/>
    </source>
</evidence>
<dbReference type="Pfam" id="PF00892">
    <property type="entry name" value="EamA"/>
    <property type="match status" value="2"/>
</dbReference>
<comment type="subcellular location">
    <subcellularLocation>
        <location evidence="1">Cell membrane</location>
        <topology evidence="1">Multi-pass membrane protein</topology>
    </subcellularLocation>
</comment>
<keyword evidence="2" id="KW-1003">Cell membrane</keyword>
<evidence type="ECO:0000256" key="6">
    <source>
        <dbReference type="SAM" id="Phobius"/>
    </source>
</evidence>
<feature type="domain" description="EamA" evidence="7">
    <location>
        <begin position="16"/>
        <end position="142"/>
    </location>
</feature>
<dbReference type="InterPro" id="IPR000620">
    <property type="entry name" value="EamA_dom"/>
</dbReference>
<dbReference type="Proteomes" id="UP001595729">
    <property type="component" value="Unassembled WGS sequence"/>
</dbReference>
<feature type="transmembrane region" description="Helical" evidence="6">
    <location>
        <begin position="100"/>
        <end position="119"/>
    </location>
</feature>
<sequence>MTLLPAHPTDRVATAVLLFSATLWGLTWMPLKGFIAQGLPGPLVSLLTYGSVGVLAVWLLWRDRNAWRAQWGLVLALTLVGGWANTSFVNAVMLGDVARVMFLFYLSPVWSVLGGWLFLKERIPPARWAAVAGAIVGLWLVLGGPGLGGAEVLAFTWVDALSLSAGFAFAANNVIARAAHRVPLHTKTFAVFVGCGLLSAIATGLTGRELPAIGAWLWLALLAYGFGWMLLATVTWQYGVSHLESSRAGVILLAELLVSVGTAIAFGGESLSPMGWAGGALITCAALAEALFPPADPTMTETTTAHPIAANGPRTP</sequence>
<keyword evidence="5 6" id="KW-0472">Membrane</keyword>